<dbReference type="RefSeq" id="WP_231990826.1">
    <property type="nucleotide sequence ID" value="NZ_FORO01000016.1"/>
</dbReference>
<dbReference type="AlphaFoldDB" id="A0A1I3P727"/>
<proteinExistence type="predicted"/>
<dbReference type="Proteomes" id="UP000182829">
    <property type="component" value="Unassembled WGS sequence"/>
</dbReference>
<organism evidence="1 2">
    <name type="scientific">Natronobacterium gregoryi</name>
    <dbReference type="NCBI Taxonomy" id="44930"/>
    <lineage>
        <taxon>Archaea</taxon>
        <taxon>Methanobacteriati</taxon>
        <taxon>Methanobacteriota</taxon>
        <taxon>Stenosarchaea group</taxon>
        <taxon>Halobacteria</taxon>
        <taxon>Halobacteriales</taxon>
        <taxon>Natrialbaceae</taxon>
        <taxon>Natronobacterium</taxon>
    </lineage>
</organism>
<name>A0A1I3P727_9EURY</name>
<gene>
    <name evidence="1" type="ORF">SAMN05443661_11652</name>
</gene>
<reference evidence="1 2" key="1">
    <citation type="submission" date="2016-10" db="EMBL/GenBank/DDBJ databases">
        <authorList>
            <person name="de Groot N.N."/>
        </authorList>
    </citation>
    <scope>NUCLEOTIDE SEQUENCE [LARGE SCALE GENOMIC DNA]</scope>
    <source>
        <strain evidence="1 2">SP2</strain>
    </source>
</reference>
<evidence type="ECO:0000313" key="1">
    <source>
        <dbReference type="EMBL" id="SFJ17364.1"/>
    </source>
</evidence>
<accession>A0A1I3P727</accession>
<evidence type="ECO:0000313" key="2">
    <source>
        <dbReference type="Proteomes" id="UP000182829"/>
    </source>
</evidence>
<dbReference type="GeneID" id="71764897"/>
<dbReference type="EMBL" id="FORO01000016">
    <property type="protein sequence ID" value="SFJ17364.1"/>
    <property type="molecule type" value="Genomic_DNA"/>
</dbReference>
<sequence length="46" mass="4730">MDWAVRFGPVGDLADSRTAVETVLGGIETTVERVGECRGGGPHSSG</sequence>
<protein>
    <submittedName>
        <fullName evidence="1">Uncharacterized protein</fullName>
    </submittedName>
</protein>